<protein>
    <submittedName>
        <fullName evidence="3">Uncharacterized protein</fullName>
    </submittedName>
</protein>
<keyword evidence="2" id="KW-0812">Transmembrane</keyword>
<dbReference type="PANTHER" id="PTHR47041:SF2">
    <property type="entry name" value="SEC14 CYTOSOLIC FACTOR FAMILY PROTEIN _ PHOSPHOGLYCERIDE TRANSFER FAMILY PROTEIN"/>
    <property type="match status" value="1"/>
</dbReference>
<keyword evidence="2" id="KW-0472">Membrane</keyword>
<evidence type="ECO:0000313" key="3">
    <source>
        <dbReference type="EMBL" id="WVZ01066.1"/>
    </source>
</evidence>
<feature type="transmembrane region" description="Helical" evidence="2">
    <location>
        <begin position="193"/>
        <end position="215"/>
    </location>
</feature>
<evidence type="ECO:0000313" key="4">
    <source>
        <dbReference type="Proteomes" id="UP001374535"/>
    </source>
</evidence>
<dbReference type="EMBL" id="CP144693">
    <property type="protein sequence ID" value="WVZ01066.1"/>
    <property type="molecule type" value="Genomic_DNA"/>
</dbReference>
<accession>A0AAQ3RR35</accession>
<evidence type="ECO:0000256" key="2">
    <source>
        <dbReference type="SAM" id="Phobius"/>
    </source>
</evidence>
<name>A0AAQ3RR35_VIGMU</name>
<dbReference type="Proteomes" id="UP001374535">
    <property type="component" value="Chromosome 8"/>
</dbReference>
<reference evidence="3 4" key="1">
    <citation type="journal article" date="2023" name="Life. Sci Alliance">
        <title>Evolutionary insights into 3D genome organization and epigenetic landscape of Vigna mungo.</title>
        <authorList>
            <person name="Junaid A."/>
            <person name="Singh B."/>
            <person name="Bhatia S."/>
        </authorList>
    </citation>
    <scope>NUCLEOTIDE SEQUENCE [LARGE SCALE GENOMIC DNA]</scope>
    <source>
        <strain evidence="3">Urdbean</strain>
    </source>
</reference>
<dbReference type="SUPFAM" id="SSF52087">
    <property type="entry name" value="CRAL/TRIO domain"/>
    <property type="match status" value="1"/>
</dbReference>
<feature type="region of interest" description="Disordered" evidence="1">
    <location>
        <begin position="158"/>
        <end position="177"/>
    </location>
</feature>
<dbReference type="InterPro" id="IPR036865">
    <property type="entry name" value="CRAL-TRIO_dom_sf"/>
</dbReference>
<evidence type="ECO:0000256" key="1">
    <source>
        <dbReference type="SAM" id="MobiDB-lite"/>
    </source>
</evidence>
<sequence>MTENREYRNLLIEFHPKIFVKRNNEYLTLLLRGRIGRSVVGRITIFLLKVAALEIIRRFSKSRCPCVWRGLQALQILCYPPFKWIQRWAPFKGLVGNMQDLKPATRNKVKIEGEMFQKALADYLPTLPSYLGGSCTCVKCYTVGPRDMLQPYVAGTSRRDRVENTSDSDNEDPAMLHPSNELEGGLYGQYNQLLRAAIVGILIFWAFVALGAVVFEPSNLHLP</sequence>
<gene>
    <name evidence="3" type="ORF">V8G54_027135</name>
</gene>
<dbReference type="AlphaFoldDB" id="A0AAQ3RR35"/>
<keyword evidence="4" id="KW-1185">Reference proteome</keyword>
<organism evidence="3 4">
    <name type="scientific">Vigna mungo</name>
    <name type="common">Black gram</name>
    <name type="synonym">Phaseolus mungo</name>
    <dbReference type="NCBI Taxonomy" id="3915"/>
    <lineage>
        <taxon>Eukaryota</taxon>
        <taxon>Viridiplantae</taxon>
        <taxon>Streptophyta</taxon>
        <taxon>Embryophyta</taxon>
        <taxon>Tracheophyta</taxon>
        <taxon>Spermatophyta</taxon>
        <taxon>Magnoliopsida</taxon>
        <taxon>eudicotyledons</taxon>
        <taxon>Gunneridae</taxon>
        <taxon>Pentapetalae</taxon>
        <taxon>rosids</taxon>
        <taxon>fabids</taxon>
        <taxon>Fabales</taxon>
        <taxon>Fabaceae</taxon>
        <taxon>Papilionoideae</taxon>
        <taxon>50 kb inversion clade</taxon>
        <taxon>NPAAA clade</taxon>
        <taxon>indigoferoid/millettioid clade</taxon>
        <taxon>Phaseoleae</taxon>
        <taxon>Vigna</taxon>
    </lineage>
</organism>
<proteinExistence type="predicted"/>
<keyword evidence="2" id="KW-1133">Transmembrane helix</keyword>
<dbReference type="PANTHER" id="PTHR47041">
    <property type="entry name" value="SEC14 CYTOSOLIC FACTOR FAMILY PROTEIN / PHOSPHOGLYCERIDE TRANSFER FAMILY PROTEIN"/>
    <property type="match status" value="1"/>
</dbReference>